<comment type="caution">
    <text evidence="8">The sequence shown here is derived from an EMBL/GenBank/DDBJ whole genome shotgun (WGS) entry which is preliminary data.</text>
</comment>
<gene>
    <name evidence="8" type="ORF">HPP92_025394</name>
</gene>
<evidence type="ECO:0000256" key="4">
    <source>
        <dbReference type="ARBA" id="ARBA00023163"/>
    </source>
</evidence>
<evidence type="ECO:0000256" key="5">
    <source>
        <dbReference type="ARBA" id="ARBA00023242"/>
    </source>
</evidence>
<feature type="compositionally biased region" description="Basic residues" evidence="6">
    <location>
        <begin position="832"/>
        <end position="845"/>
    </location>
</feature>
<dbReference type="OrthoDB" id="746891at2759"/>
<feature type="region of interest" description="Disordered" evidence="6">
    <location>
        <begin position="825"/>
        <end position="845"/>
    </location>
</feature>
<evidence type="ECO:0000256" key="3">
    <source>
        <dbReference type="ARBA" id="ARBA00023015"/>
    </source>
</evidence>
<feature type="compositionally biased region" description="Polar residues" evidence="6">
    <location>
        <begin position="138"/>
        <end position="150"/>
    </location>
</feature>
<evidence type="ECO:0000313" key="8">
    <source>
        <dbReference type="EMBL" id="KAG0452730.1"/>
    </source>
</evidence>
<feature type="region of interest" description="Disordered" evidence="6">
    <location>
        <begin position="781"/>
        <end position="813"/>
    </location>
</feature>
<evidence type="ECO:0000256" key="1">
    <source>
        <dbReference type="ARBA" id="ARBA00004123"/>
    </source>
</evidence>
<dbReference type="Proteomes" id="UP000636800">
    <property type="component" value="Unassembled WGS sequence"/>
</dbReference>
<comment type="similarity">
    <text evidence="2">Belongs to the Mediator complex subunit 12 family.</text>
</comment>
<evidence type="ECO:0000313" key="9">
    <source>
        <dbReference type="Proteomes" id="UP000636800"/>
    </source>
</evidence>
<accession>A0A835PHX8</accession>
<dbReference type="GO" id="GO:0006357">
    <property type="term" value="P:regulation of transcription by RNA polymerase II"/>
    <property type="evidence" value="ECO:0007669"/>
    <property type="project" value="InterPro"/>
</dbReference>
<comment type="subcellular location">
    <subcellularLocation>
        <location evidence="1">Nucleus</location>
    </subcellularLocation>
</comment>
<organism evidence="8 9">
    <name type="scientific">Vanilla planifolia</name>
    <name type="common">Vanilla</name>
    <dbReference type="NCBI Taxonomy" id="51239"/>
    <lineage>
        <taxon>Eukaryota</taxon>
        <taxon>Viridiplantae</taxon>
        <taxon>Streptophyta</taxon>
        <taxon>Embryophyta</taxon>
        <taxon>Tracheophyta</taxon>
        <taxon>Spermatophyta</taxon>
        <taxon>Magnoliopsida</taxon>
        <taxon>Liliopsida</taxon>
        <taxon>Asparagales</taxon>
        <taxon>Orchidaceae</taxon>
        <taxon>Vanilloideae</taxon>
        <taxon>Vanilleae</taxon>
        <taxon>Vanilla</taxon>
    </lineage>
</organism>
<feature type="region of interest" description="Disordered" evidence="6">
    <location>
        <begin position="127"/>
        <end position="150"/>
    </location>
</feature>
<keyword evidence="4" id="KW-0804">Transcription</keyword>
<dbReference type="GO" id="GO:0016592">
    <property type="term" value="C:mediator complex"/>
    <property type="evidence" value="ECO:0007669"/>
    <property type="project" value="InterPro"/>
</dbReference>
<feature type="compositionally biased region" description="Basic and acidic residues" evidence="6">
    <location>
        <begin position="781"/>
        <end position="795"/>
    </location>
</feature>
<keyword evidence="5" id="KW-0539">Nucleus</keyword>
<reference evidence="8 9" key="1">
    <citation type="journal article" date="2020" name="Nat. Food">
        <title>A phased Vanilla planifolia genome enables genetic improvement of flavour and production.</title>
        <authorList>
            <person name="Hasing T."/>
            <person name="Tang H."/>
            <person name="Brym M."/>
            <person name="Khazi F."/>
            <person name="Huang T."/>
            <person name="Chambers A.H."/>
        </authorList>
    </citation>
    <scope>NUCLEOTIDE SEQUENCE [LARGE SCALE GENOMIC DNA]</scope>
    <source>
        <tissue evidence="8">Leaf</tissue>
    </source>
</reference>
<proteinExistence type="inferred from homology"/>
<dbReference type="SMART" id="SM01281">
    <property type="entry name" value="Med12"/>
    <property type="match status" value="1"/>
</dbReference>
<keyword evidence="3" id="KW-0805">Transcription regulation</keyword>
<evidence type="ECO:0000256" key="6">
    <source>
        <dbReference type="SAM" id="MobiDB-lite"/>
    </source>
</evidence>
<sequence>MVGASASSSHAQHLKFLARAPSDADLISREGSLGPRLVTEDFTEPVGFLLLPRPSLPLLLRLLYAAVDFFFGYPLWHLNPKYFDSDTKLEIFEGAVMDNMSLVLFAEVNMQRYMAVSGGAGVNNSTAGGVSARENARTDPSFSTSNFSLNSRRPSPLHPYKLKYDKEPLNFRLGPPDFYPQTPNCPEETLTKEYLQSGYKETVDGIEEAREIALSQIMYFSKPEVILKCKEAIRRRFRAINESRAQKRKDLFLSKDLQMKNFAKKWIEALSLHNKRLRSLADHVPHGYRRKSLFEVLISHNIPFLRATWFIKVTYLNQVRPVSSSVSSSTQDKAQFSRTELWTKDIVEYLQQLMDEYFSKDGSVAPVSIRDQPSPSLLSSSAHKIDSGVLTSDMEDPCLHSKWWYMVHLLHWNYSEGLLLPSVVIEWVLSQLQEKDSVEALEMLLPIVFEVIEVIALSQTYTRGLVDVSVRYINDLSYGVSRSTETSKKPSLLAAFIEVLRYLILTAPDIFVALDCFPLPACVLPDIYSAHKSLKLPDDMNHLQTGNQEAYLTYMSFGHVACCIQRRSSNLANIANPGFQGRGSAKVVQLLDKAFSVGDARLAYSALFEEFSDSVIEEKWMAEVSPSLRSSLKWIDEAKIIEPAFLNEVVQVYSNERRLLLHGSFSSHSSRLVKQNGSYGPFSLPNQKDHPSASKEGSSTVLMESSRNSNVTLCTTPPINAKVKDQFEEIKVLISTLLRFPYTCSSQIETQVDESPGSLKKIMGSSGIRYDSSEALPSCEDFRESKKQKISDERSLSQQAFPSNHSDDEDPWWVRKGPKSFESMKVEQSQKLTKHVSRGRQKSVRKMQSLSQLAAARIEGSQGASSSHVCDNRLNCLHHRSFVEGKVPREAARLKAMHLSDIGKSIKQLRLLERRSISIWLSTSIKQLIDRNEKDVSKPNNVNGSFSSAVDRTTRWKLGEEELSTILFTVGCEVAFMALTKDIGLAKQENHVIQVGEAFLLSSLQRYENVLVAADLLPELLSAVMQRTTSALTSNGRPSFPSTFAYARNLLKKYRDVASVIRWEKTFRDTGDRRLLLELDSSRAADGESGFSSAVPGGYGDLDEYVRQKIAGRFSRPAPSMKEIVQRHVEEAMHYFYGKERKPFSAANSKNSTEKWDDAYQVAHEIVTGLSDCIRQNGGTALEGDPAIVASAVSAIVGNVGPAVVKVPDFTSCNYQSLSSVVTSLNCVRYILYIHIISLCLFKESLGERLGQMFEVALAAEASSAISGSFSSVKSHRNAYQLSPESHEINSTHSNDVMNNSANIFGARAVKAIAAISALVVGVIVHGASSLERMVTVFKLREGLDVLQFIRSSRSSSNGISRPVSNFKLEHSAEVFAHWFRLLVGNCGTLCDGLVFEILGESYIIALSRMQRMLPLNLVLPPAYSMFAMVIWRPYIFNSNVAPREDIHLYQCLSSAISEVIQHQPFRDLCFQNTHTLYDLLVNDVGDYEFAAMLELHNPDKQLKIRAFVPLRARLFLNALVDGKMPPSTLTLEDGSLVSVSNEAITFSEMEQSLLNQLVHVLDTLQPAKFHWQWLELRLLLNEQALLEKIDTKDMSLRRLFDYFHQLLRILQFRK</sequence>
<dbReference type="PANTHER" id="PTHR46567:SF1">
    <property type="entry name" value="MEDIATOR OF RNA POLYMERASE II TRANSCRIPTION SUBUNIT 12"/>
    <property type="match status" value="1"/>
</dbReference>
<evidence type="ECO:0000259" key="7">
    <source>
        <dbReference type="SMART" id="SM01281"/>
    </source>
</evidence>
<feature type="domain" description="Mediator complex subunit Med12" evidence="7">
    <location>
        <begin position="261"/>
        <end position="312"/>
    </location>
</feature>
<evidence type="ECO:0000256" key="2">
    <source>
        <dbReference type="ARBA" id="ARBA00010289"/>
    </source>
</evidence>
<dbReference type="GO" id="GO:0003712">
    <property type="term" value="F:transcription coregulator activity"/>
    <property type="evidence" value="ECO:0007669"/>
    <property type="project" value="InterPro"/>
</dbReference>
<dbReference type="EMBL" id="JADCNL010000014">
    <property type="protein sequence ID" value="KAG0452730.1"/>
    <property type="molecule type" value="Genomic_DNA"/>
</dbReference>
<feature type="region of interest" description="Disordered" evidence="6">
    <location>
        <begin position="680"/>
        <end position="702"/>
    </location>
</feature>
<dbReference type="InterPro" id="IPR019035">
    <property type="entry name" value="Mediator_Med12"/>
</dbReference>
<protein>
    <recommendedName>
        <fullName evidence="7">Mediator complex subunit Med12 domain-containing protein</fullName>
    </recommendedName>
</protein>
<dbReference type="PANTHER" id="PTHR46567">
    <property type="entry name" value="MEDIATOR OF RNA POLYMERASE II TRANSCRIPTION SUBUNIT 12"/>
    <property type="match status" value="1"/>
</dbReference>
<keyword evidence="9" id="KW-1185">Reference proteome</keyword>
<dbReference type="Pfam" id="PF09497">
    <property type="entry name" value="Med12"/>
    <property type="match status" value="1"/>
</dbReference>
<name>A0A835PHX8_VANPL</name>